<keyword evidence="8" id="KW-1185">Reference proteome</keyword>
<dbReference type="PRINTS" id="PR00023">
    <property type="entry name" value="ZPELLUCIDA"/>
</dbReference>
<keyword evidence="5" id="KW-1133">Transmembrane helix</keyword>
<dbReference type="PANTHER" id="PTHR14002">
    <property type="entry name" value="ENDOGLIN/TGF-BETA RECEPTOR TYPE III"/>
    <property type="match status" value="1"/>
</dbReference>
<name>A0A8K0EJF2_BRALA</name>
<evidence type="ECO:0000256" key="3">
    <source>
        <dbReference type="ARBA" id="ARBA00023180"/>
    </source>
</evidence>
<dbReference type="InterPro" id="IPR001507">
    <property type="entry name" value="ZP_dom"/>
</dbReference>
<evidence type="ECO:0000256" key="1">
    <source>
        <dbReference type="ARBA" id="ARBA00022729"/>
    </source>
</evidence>
<gene>
    <name evidence="7" type="primary">OIT3</name>
    <name evidence="7" type="ORF">BLAG_LOCUS13124</name>
</gene>
<feature type="region of interest" description="Disordered" evidence="4">
    <location>
        <begin position="193"/>
        <end position="217"/>
    </location>
</feature>
<dbReference type="OrthoDB" id="8919081at2759"/>
<dbReference type="PANTHER" id="PTHR14002:SF43">
    <property type="entry name" value="DELTA-LIKE PROTEIN"/>
    <property type="match status" value="1"/>
</dbReference>
<proteinExistence type="predicted"/>
<feature type="transmembrane region" description="Helical" evidence="5">
    <location>
        <begin position="237"/>
        <end position="260"/>
    </location>
</feature>
<dbReference type="SMART" id="SM00241">
    <property type="entry name" value="ZP"/>
    <property type="match status" value="1"/>
</dbReference>
<evidence type="ECO:0000256" key="5">
    <source>
        <dbReference type="SAM" id="Phobius"/>
    </source>
</evidence>
<reference evidence="7" key="1">
    <citation type="submission" date="2022-01" db="EMBL/GenBank/DDBJ databases">
        <authorList>
            <person name="Braso-Vives M."/>
        </authorList>
    </citation>
    <scope>NUCLEOTIDE SEQUENCE</scope>
</reference>
<organism evidence="7 8">
    <name type="scientific">Branchiostoma lanceolatum</name>
    <name type="common">Common lancelet</name>
    <name type="synonym">Amphioxus lanceolatum</name>
    <dbReference type="NCBI Taxonomy" id="7740"/>
    <lineage>
        <taxon>Eukaryota</taxon>
        <taxon>Metazoa</taxon>
        <taxon>Chordata</taxon>
        <taxon>Cephalochordata</taxon>
        <taxon>Leptocardii</taxon>
        <taxon>Amphioxiformes</taxon>
        <taxon>Branchiostomatidae</taxon>
        <taxon>Branchiostoma</taxon>
    </lineage>
</organism>
<dbReference type="PROSITE" id="PS51034">
    <property type="entry name" value="ZP_2"/>
    <property type="match status" value="1"/>
</dbReference>
<dbReference type="InterPro" id="IPR048290">
    <property type="entry name" value="ZP_chr"/>
</dbReference>
<evidence type="ECO:0000256" key="2">
    <source>
        <dbReference type="ARBA" id="ARBA00023157"/>
    </source>
</evidence>
<evidence type="ECO:0000313" key="7">
    <source>
        <dbReference type="EMBL" id="CAH1253312.1"/>
    </source>
</evidence>
<protein>
    <submittedName>
        <fullName evidence="7">OIT3 protein</fullName>
    </submittedName>
</protein>
<keyword evidence="5" id="KW-0472">Membrane</keyword>
<keyword evidence="1" id="KW-0732">Signal</keyword>
<sequence length="314" mass="34565">MASTSNLGHTSGDDRFVFSNEAIANQVTHANGAVRNQPISLPFRCEFLRQYSVSQGGDIMYNTPSPRIQIIEANNTFTMEMLMYTSTDFSAIYESSDFPIQLFARDCVSTPTTDPNDSPRVNIIDDGCEIDDTLEMDNDRSNDKALYYSVDAFKFSNALDPSLVYFHCTMIICFKDDPDSRCKEGCIPAGRRRRAASDGTESRVRRESSRDHAADMTQGPFQIESDEAGAGPAGAPVGAVVGAVVGVVGMVLLIVAVVIVKKRGGLALGRKKRDDDTVGLDNYAFQAWGKMTRPALLTPRHKSFPSYWNRSLKD</sequence>
<keyword evidence="2" id="KW-1015">Disulfide bond</keyword>
<evidence type="ECO:0000259" key="6">
    <source>
        <dbReference type="PROSITE" id="PS51034"/>
    </source>
</evidence>
<keyword evidence="3" id="KW-0325">Glycoprotein</keyword>
<dbReference type="InterPro" id="IPR055355">
    <property type="entry name" value="ZP-C"/>
</dbReference>
<accession>A0A8K0EJF2</accession>
<feature type="compositionally biased region" description="Basic and acidic residues" evidence="4">
    <location>
        <begin position="200"/>
        <end position="214"/>
    </location>
</feature>
<dbReference type="AlphaFoldDB" id="A0A8K0EJF2"/>
<keyword evidence="5" id="KW-0812">Transmembrane</keyword>
<dbReference type="EMBL" id="OV696687">
    <property type="protein sequence ID" value="CAH1253312.1"/>
    <property type="molecule type" value="Genomic_DNA"/>
</dbReference>
<dbReference type="Gene3D" id="2.60.40.4100">
    <property type="entry name" value="Zona pellucida, ZP-C domain"/>
    <property type="match status" value="1"/>
</dbReference>
<feature type="domain" description="ZP" evidence="6">
    <location>
        <begin position="1"/>
        <end position="189"/>
    </location>
</feature>
<dbReference type="Proteomes" id="UP000838412">
    <property type="component" value="Chromosome 2"/>
</dbReference>
<dbReference type="InterPro" id="IPR042235">
    <property type="entry name" value="ZP-C_dom"/>
</dbReference>
<dbReference type="Pfam" id="PF00100">
    <property type="entry name" value="Zona_pellucida"/>
    <property type="match status" value="1"/>
</dbReference>
<evidence type="ECO:0000313" key="8">
    <source>
        <dbReference type="Proteomes" id="UP000838412"/>
    </source>
</evidence>
<evidence type="ECO:0000256" key="4">
    <source>
        <dbReference type="SAM" id="MobiDB-lite"/>
    </source>
</evidence>